<dbReference type="PANTHER" id="PTHR42693:SF42">
    <property type="entry name" value="ARYLSULFATASE G"/>
    <property type="match status" value="1"/>
</dbReference>
<dbReference type="Proteomes" id="UP000317909">
    <property type="component" value="Chromosome"/>
</dbReference>
<dbReference type="OrthoDB" id="9762324at2"/>
<evidence type="ECO:0000313" key="9">
    <source>
        <dbReference type="EMBL" id="QDT73514.1"/>
    </source>
</evidence>
<dbReference type="GO" id="GO:0046872">
    <property type="term" value="F:metal ion binding"/>
    <property type="evidence" value="ECO:0007669"/>
    <property type="project" value="UniProtKB-KW"/>
</dbReference>
<dbReference type="CDD" id="cd16155">
    <property type="entry name" value="sulfatase_like"/>
    <property type="match status" value="1"/>
</dbReference>
<keyword evidence="4 7" id="KW-0732">Signal</keyword>
<proteinExistence type="inferred from homology"/>
<dbReference type="EMBL" id="CP036339">
    <property type="protein sequence ID" value="QDT73514.1"/>
    <property type="molecule type" value="Genomic_DNA"/>
</dbReference>
<comment type="similarity">
    <text evidence="2">Belongs to the sulfatase family.</text>
</comment>
<dbReference type="InterPro" id="IPR050738">
    <property type="entry name" value="Sulfatase"/>
</dbReference>
<dbReference type="PANTHER" id="PTHR42693">
    <property type="entry name" value="ARYLSULFATASE FAMILY MEMBER"/>
    <property type="match status" value="1"/>
</dbReference>
<evidence type="ECO:0000256" key="5">
    <source>
        <dbReference type="ARBA" id="ARBA00022801"/>
    </source>
</evidence>
<comment type="cofactor">
    <cofactor evidence="1">
        <name>Ca(2+)</name>
        <dbReference type="ChEBI" id="CHEBI:29108"/>
    </cofactor>
</comment>
<sequence length="481" mass="53798" precursor="true">MNYSLAIGLATIASCLLAASPTAAQENSRPNVLFLFADDFSYEALGYLGHTDIETPNLDRLASRGTTFTHAYNMGSFSGAVCVASRAMLISGRSVWRSNAIYNTMDQEREAGRLWPQLLKRAGYDTYMTGKWHIQAKPELAFDFTRHVRPGMPGPVDLAIAYNRPLPNQPDPWSPTDKSLGGFWEGGSHWSEVGANDAIDYLQLAKQRGNPFFLYVAFNAPHDPRQSPREFLEKYPLDRIQVPANYRPEYPYKDAMGCGPDLRDEKLAPFPRTEHAVKTHRREYYALITHLDAQIGRILDQLDQSGMAENTWVFFSADHGLAVGHHGLFGKQNLYDHSVRAPFIVAGPGVAAGRKLATPIYLQDVMPTTLELAGVKQPPHVEFRSLLPLMGGKQTQSSYPAIYGAYVDLQRSVTVDGWKLIVYPKARVARLYHVAADPQETEDLASDPKHAARRSQLLDRLIALQREFDDPLELKEAFHGQ</sequence>
<organism evidence="9 10">
    <name type="scientific">Lacipirellula limnantheis</name>
    <dbReference type="NCBI Taxonomy" id="2528024"/>
    <lineage>
        <taxon>Bacteria</taxon>
        <taxon>Pseudomonadati</taxon>
        <taxon>Planctomycetota</taxon>
        <taxon>Planctomycetia</taxon>
        <taxon>Pirellulales</taxon>
        <taxon>Lacipirellulaceae</taxon>
        <taxon>Lacipirellula</taxon>
    </lineage>
</organism>
<feature type="chain" id="PRO_5021857832" evidence="7">
    <location>
        <begin position="25"/>
        <end position="481"/>
    </location>
</feature>
<evidence type="ECO:0000256" key="4">
    <source>
        <dbReference type="ARBA" id="ARBA00022729"/>
    </source>
</evidence>
<dbReference type="GO" id="GO:0047753">
    <property type="term" value="F:choline-sulfatase activity"/>
    <property type="evidence" value="ECO:0007669"/>
    <property type="project" value="UniProtKB-EC"/>
</dbReference>
<evidence type="ECO:0000256" key="1">
    <source>
        <dbReference type="ARBA" id="ARBA00001913"/>
    </source>
</evidence>
<feature type="domain" description="Sulfatase N-terminal" evidence="8">
    <location>
        <begin position="30"/>
        <end position="375"/>
    </location>
</feature>
<dbReference type="SUPFAM" id="SSF53649">
    <property type="entry name" value="Alkaline phosphatase-like"/>
    <property type="match status" value="1"/>
</dbReference>
<dbReference type="AlphaFoldDB" id="A0A517TYR5"/>
<dbReference type="EC" id="3.1.6.6" evidence="9"/>
<name>A0A517TYR5_9BACT</name>
<dbReference type="InterPro" id="IPR000917">
    <property type="entry name" value="Sulfatase_N"/>
</dbReference>
<gene>
    <name evidence="9" type="primary">betC_4</name>
    <name evidence="9" type="ORF">I41_27030</name>
</gene>
<evidence type="ECO:0000256" key="2">
    <source>
        <dbReference type="ARBA" id="ARBA00008779"/>
    </source>
</evidence>
<keyword evidence="5 9" id="KW-0378">Hydrolase</keyword>
<keyword evidence="6" id="KW-0106">Calcium</keyword>
<dbReference type="InterPro" id="IPR017850">
    <property type="entry name" value="Alkaline_phosphatase_core_sf"/>
</dbReference>
<accession>A0A517TYR5</accession>
<feature type="signal peptide" evidence="7">
    <location>
        <begin position="1"/>
        <end position="24"/>
    </location>
</feature>
<evidence type="ECO:0000313" key="10">
    <source>
        <dbReference type="Proteomes" id="UP000317909"/>
    </source>
</evidence>
<keyword evidence="10" id="KW-1185">Reference proteome</keyword>
<reference evidence="9 10" key="1">
    <citation type="submission" date="2019-02" db="EMBL/GenBank/DDBJ databases">
        <title>Deep-cultivation of Planctomycetes and their phenomic and genomic characterization uncovers novel biology.</title>
        <authorList>
            <person name="Wiegand S."/>
            <person name="Jogler M."/>
            <person name="Boedeker C."/>
            <person name="Pinto D."/>
            <person name="Vollmers J."/>
            <person name="Rivas-Marin E."/>
            <person name="Kohn T."/>
            <person name="Peeters S.H."/>
            <person name="Heuer A."/>
            <person name="Rast P."/>
            <person name="Oberbeckmann S."/>
            <person name="Bunk B."/>
            <person name="Jeske O."/>
            <person name="Meyerdierks A."/>
            <person name="Storesund J.E."/>
            <person name="Kallscheuer N."/>
            <person name="Luecker S."/>
            <person name="Lage O.M."/>
            <person name="Pohl T."/>
            <person name="Merkel B.J."/>
            <person name="Hornburger P."/>
            <person name="Mueller R.-W."/>
            <person name="Bruemmer F."/>
            <person name="Labrenz M."/>
            <person name="Spormann A.M."/>
            <person name="Op den Camp H."/>
            <person name="Overmann J."/>
            <person name="Amann R."/>
            <person name="Jetten M.S.M."/>
            <person name="Mascher T."/>
            <person name="Medema M.H."/>
            <person name="Devos D.P."/>
            <person name="Kaster A.-K."/>
            <person name="Ovreas L."/>
            <person name="Rohde M."/>
            <person name="Galperin M.Y."/>
            <person name="Jogler C."/>
        </authorList>
    </citation>
    <scope>NUCLEOTIDE SEQUENCE [LARGE SCALE GENOMIC DNA]</scope>
    <source>
        <strain evidence="9 10">I41</strain>
    </source>
</reference>
<keyword evidence="3" id="KW-0479">Metal-binding</keyword>
<evidence type="ECO:0000256" key="3">
    <source>
        <dbReference type="ARBA" id="ARBA00022723"/>
    </source>
</evidence>
<protein>
    <submittedName>
        <fullName evidence="9">Choline-sulfatase</fullName>
        <ecNumber evidence="9">3.1.6.6</ecNumber>
    </submittedName>
</protein>
<dbReference type="RefSeq" id="WP_145433093.1">
    <property type="nucleotide sequence ID" value="NZ_CP036339.1"/>
</dbReference>
<evidence type="ECO:0000256" key="6">
    <source>
        <dbReference type="ARBA" id="ARBA00022837"/>
    </source>
</evidence>
<dbReference type="Pfam" id="PF00884">
    <property type="entry name" value="Sulfatase"/>
    <property type="match status" value="1"/>
</dbReference>
<dbReference type="GO" id="GO:0004065">
    <property type="term" value="F:arylsulfatase activity"/>
    <property type="evidence" value="ECO:0007669"/>
    <property type="project" value="TreeGrafter"/>
</dbReference>
<evidence type="ECO:0000256" key="7">
    <source>
        <dbReference type="SAM" id="SignalP"/>
    </source>
</evidence>
<evidence type="ECO:0000259" key="8">
    <source>
        <dbReference type="Pfam" id="PF00884"/>
    </source>
</evidence>
<dbReference type="KEGG" id="llh:I41_27030"/>
<dbReference type="Gene3D" id="3.40.720.10">
    <property type="entry name" value="Alkaline Phosphatase, subunit A"/>
    <property type="match status" value="1"/>
</dbReference>